<protein>
    <submittedName>
        <fullName evidence="1">Uncharacterized protein</fullName>
    </submittedName>
</protein>
<dbReference type="EMBL" id="JAWDJW010006612">
    <property type="protein sequence ID" value="KAK3064104.1"/>
    <property type="molecule type" value="Genomic_DNA"/>
</dbReference>
<proteinExistence type="predicted"/>
<reference evidence="1" key="1">
    <citation type="submission" date="2024-09" db="EMBL/GenBank/DDBJ databases">
        <title>Black Yeasts Isolated from many extreme environments.</title>
        <authorList>
            <person name="Coleine C."/>
            <person name="Stajich J.E."/>
            <person name="Selbmann L."/>
        </authorList>
    </citation>
    <scope>NUCLEOTIDE SEQUENCE</scope>
    <source>
        <strain evidence="1">CCFEE 5737</strain>
    </source>
</reference>
<feature type="non-terminal residue" evidence="1">
    <location>
        <position position="1"/>
    </location>
</feature>
<accession>A0ACC3D9S3</accession>
<name>A0ACC3D9S3_9PEZI</name>
<comment type="caution">
    <text evidence="1">The sequence shown here is derived from an EMBL/GenBank/DDBJ whole genome shotgun (WGS) entry which is preliminary data.</text>
</comment>
<organism evidence="1 2">
    <name type="scientific">Coniosporium uncinatum</name>
    <dbReference type="NCBI Taxonomy" id="93489"/>
    <lineage>
        <taxon>Eukaryota</taxon>
        <taxon>Fungi</taxon>
        <taxon>Dikarya</taxon>
        <taxon>Ascomycota</taxon>
        <taxon>Pezizomycotina</taxon>
        <taxon>Dothideomycetes</taxon>
        <taxon>Dothideomycetes incertae sedis</taxon>
        <taxon>Coniosporium</taxon>
    </lineage>
</organism>
<keyword evidence="2" id="KW-1185">Reference proteome</keyword>
<sequence>SAPSNPTVKRAASFQRFGRTAASLQSPAALARNDSMESQRTQPIPSPQLPKLYRSALLFKALNGPWSFDRSLVSKLAHTPSGTVTGTATFLPIAPTSESSAAEYLYTEEGTMTTSQGLQMNTRRRYIWRLSKATETSFPAVSVFFVKHDNFSPDGLFHQLQFSKSPSQSIRASGSHWCEPDQYEAEYEFSAKGRDGPISLGDFSITYHVKGPQKDYTSVTSFSKIGAPNPLSISRMPSFQTERS</sequence>
<evidence type="ECO:0000313" key="2">
    <source>
        <dbReference type="Proteomes" id="UP001186974"/>
    </source>
</evidence>
<dbReference type="Proteomes" id="UP001186974">
    <property type="component" value="Unassembled WGS sequence"/>
</dbReference>
<evidence type="ECO:0000313" key="1">
    <source>
        <dbReference type="EMBL" id="KAK3064104.1"/>
    </source>
</evidence>
<gene>
    <name evidence="1" type="ORF">LTS18_010083</name>
</gene>